<keyword evidence="9" id="KW-1185">Reference proteome</keyword>
<dbReference type="OrthoDB" id="5424991at2759"/>
<dbReference type="RefSeq" id="XP_049261546.1">
    <property type="nucleotide sequence ID" value="XM_049409246.1"/>
</dbReference>
<dbReference type="PANTHER" id="PTHR39145:SF1">
    <property type="entry name" value="BIOGENESIS OF LYSOSOME-RELATED ORGANELLES COMPLEX 1 SUBUNIT CNL1"/>
    <property type="match status" value="1"/>
</dbReference>
<dbReference type="InterPro" id="IPR034455">
    <property type="entry name" value="CNL1"/>
</dbReference>
<dbReference type="GO" id="GO:0007032">
    <property type="term" value="P:endosome organization"/>
    <property type="evidence" value="ECO:0007669"/>
    <property type="project" value="TreeGrafter"/>
</dbReference>
<evidence type="ECO:0000256" key="3">
    <source>
        <dbReference type="ARBA" id="ARBA00007289"/>
    </source>
</evidence>
<dbReference type="EMBL" id="JAGSYN010000222">
    <property type="protein sequence ID" value="KAG7661313.1"/>
    <property type="molecule type" value="Genomic_DNA"/>
</dbReference>
<reference evidence="8 9" key="1">
    <citation type="journal article" date="2021" name="DNA Res.">
        <title>Genome analysis of Candida subhashii reveals its hybrid nature and dual mitochondrial genome conformations.</title>
        <authorList>
            <person name="Mixao V."/>
            <person name="Hegedusova E."/>
            <person name="Saus E."/>
            <person name="Pryszcz L.P."/>
            <person name="Cillingova A."/>
            <person name="Nosek J."/>
            <person name="Gabaldon T."/>
        </authorList>
    </citation>
    <scope>NUCLEOTIDE SEQUENCE [LARGE SCALE GENOMIC DNA]</scope>
    <source>
        <strain evidence="8 9">CBS 10753</strain>
    </source>
</reference>
<dbReference type="AlphaFoldDB" id="A0A8J5QI97"/>
<dbReference type="PANTHER" id="PTHR39145">
    <property type="entry name" value="BIOGENESIS OF LYSOSOME-RELATED ORGANELLES COMPLEX 1 SUBUNIT CNL1"/>
    <property type="match status" value="1"/>
</dbReference>
<dbReference type="GO" id="GO:0031083">
    <property type="term" value="C:BLOC-1 complex"/>
    <property type="evidence" value="ECO:0007669"/>
    <property type="project" value="InterPro"/>
</dbReference>
<evidence type="ECO:0000256" key="6">
    <source>
        <dbReference type="ARBA" id="ARBA00029995"/>
    </source>
</evidence>
<keyword evidence="5" id="KW-0963">Cytoplasm</keyword>
<comment type="function">
    <text evidence="1">Component of the biogenesis of lysosome-related organelles complex-1 (BLOC-1), a complex that is involved in endosomal cargo sorting.</text>
</comment>
<evidence type="ECO:0000313" key="8">
    <source>
        <dbReference type="EMBL" id="KAG7661313.1"/>
    </source>
</evidence>
<sequence>MEEESSNLLPNGNETTNEEEEPVVAYRPTEDPIENEVDQAGTKSPTPSETDPDPLELRQLAVSYDYLIYKIGDHMQTLMETTYASILNKQDLINSEYFDKQLQLSKQFEQIDRMLEPCNKLELEFLKLDQLGMFIADFKQRLNVLESEFSELDHNIE</sequence>
<feature type="region of interest" description="Disordered" evidence="7">
    <location>
        <begin position="1"/>
        <end position="56"/>
    </location>
</feature>
<comment type="similarity">
    <text evidence="3">Belongs to the BLOC1S4 family.</text>
</comment>
<dbReference type="Proteomes" id="UP000694255">
    <property type="component" value="Unassembled WGS sequence"/>
</dbReference>
<protein>
    <recommendedName>
        <fullName evidence="4">Biogenesis of lysosome-related organelles complex 1 subunit CNL1</fullName>
    </recommendedName>
    <alternativeName>
        <fullName evidence="6">CNO-like protein 1</fullName>
    </alternativeName>
</protein>
<evidence type="ECO:0000256" key="1">
    <source>
        <dbReference type="ARBA" id="ARBA00003807"/>
    </source>
</evidence>
<organism evidence="8 9">
    <name type="scientific">[Candida] subhashii</name>
    <dbReference type="NCBI Taxonomy" id="561895"/>
    <lineage>
        <taxon>Eukaryota</taxon>
        <taxon>Fungi</taxon>
        <taxon>Dikarya</taxon>
        <taxon>Ascomycota</taxon>
        <taxon>Saccharomycotina</taxon>
        <taxon>Pichiomycetes</taxon>
        <taxon>Debaryomycetaceae</taxon>
        <taxon>Spathaspora</taxon>
    </lineage>
</organism>
<accession>A0A8J5QI97</accession>
<evidence type="ECO:0000256" key="7">
    <source>
        <dbReference type="SAM" id="MobiDB-lite"/>
    </source>
</evidence>
<evidence type="ECO:0000256" key="2">
    <source>
        <dbReference type="ARBA" id="ARBA00004496"/>
    </source>
</evidence>
<evidence type="ECO:0000256" key="5">
    <source>
        <dbReference type="ARBA" id="ARBA00022490"/>
    </source>
</evidence>
<evidence type="ECO:0000313" key="9">
    <source>
        <dbReference type="Proteomes" id="UP000694255"/>
    </source>
</evidence>
<gene>
    <name evidence="8" type="ORF">J8A68_005205</name>
</gene>
<comment type="subcellular location">
    <subcellularLocation>
        <location evidence="2">Cytoplasm</location>
    </subcellularLocation>
</comment>
<dbReference type="GO" id="GO:0005737">
    <property type="term" value="C:cytoplasm"/>
    <property type="evidence" value="ECO:0007669"/>
    <property type="project" value="UniProtKB-SubCell"/>
</dbReference>
<name>A0A8J5QI97_9ASCO</name>
<comment type="caution">
    <text evidence="8">The sequence shown here is derived from an EMBL/GenBank/DDBJ whole genome shotgun (WGS) entry which is preliminary data.</text>
</comment>
<dbReference type="GeneID" id="73472005"/>
<proteinExistence type="inferred from homology"/>
<feature type="compositionally biased region" description="Polar residues" evidence="7">
    <location>
        <begin position="1"/>
        <end position="12"/>
    </location>
</feature>
<evidence type="ECO:0000256" key="4">
    <source>
        <dbReference type="ARBA" id="ARBA00014971"/>
    </source>
</evidence>